<evidence type="ECO:0000256" key="3">
    <source>
        <dbReference type="ARBA" id="ARBA00022692"/>
    </source>
</evidence>
<name>A0A0K9NS62_ZOSMR</name>
<dbReference type="GO" id="GO:0022857">
    <property type="term" value="F:transmembrane transporter activity"/>
    <property type="evidence" value="ECO:0007669"/>
    <property type="project" value="InterPro"/>
</dbReference>
<keyword evidence="3 6" id="KW-0812">Transmembrane</keyword>
<feature type="transmembrane region" description="Helical" evidence="6">
    <location>
        <begin position="168"/>
        <end position="188"/>
    </location>
</feature>
<keyword evidence="9" id="KW-1185">Reference proteome</keyword>
<dbReference type="EMBL" id="LFYR01001847">
    <property type="protein sequence ID" value="KMZ58922.1"/>
    <property type="molecule type" value="Genomic_DNA"/>
</dbReference>
<sequence length="355" mass="39387">MKLLLGVLVLQLFLAGLTVVCALSLNMGLSKLVFSTYRNIIGFLFLAPFAYFLEKNDRPPLTLSLLLQFILIALIGVTLNQWLFLLGLSYISSTFSSAILNTVPAIIFIMSVGLRIEKVNLTDRYGWRKLVGTLITVVGATVITLFKGPALLLNSFSLQQTDLVISKWILGCIFMFGSCLARSTWLVLQDPLLKKYPAKLTLNAYTCLFASIQLAAISAFTERDIEMWKIKSKGEILALLYTGVVASGICYPLQAWCINGGGPLFVGVFDPVKTFTTAVLGFFLFGDQLYSGGIIGGLIIVIGLYLVLWGRSGEKKNHKKEQTEIFIDQTSNEHDINQRLLNQDEEKDEICQNMI</sequence>
<evidence type="ECO:0000313" key="8">
    <source>
        <dbReference type="EMBL" id="KMZ58922.1"/>
    </source>
</evidence>
<dbReference type="Pfam" id="PF00892">
    <property type="entry name" value="EamA"/>
    <property type="match status" value="2"/>
</dbReference>
<feature type="transmembrane region" description="Helical" evidence="6">
    <location>
        <begin position="65"/>
        <end position="84"/>
    </location>
</feature>
<dbReference type="SUPFAM" id="SSF103481">
    <property type="entry name" value="Multidrug resistance efflux transporter EmrE"/>
    <property type="match status" value="2"/>
</dbReference>
<dbReference type="OMA" id="TIRIFWM"/>
<evidence type="ECO:0000256" key="2">
    <source>
        <dbReference type="ARBA" id="ARBA00007635"/>
    </source>
</evidence>
<dbReference type="GO" id="GO:0005886">
    <property type="term" value="C:plasma membrane"/>
    <property type="evidence" value="ECO:0000318"/>
    <property type="project" value="GO_Central"/>
</dbReference>
<organism evidence="8 9">
    <name type="scientific">Zostera marina</name>
    <name type="common">Eelgrass</name>
    <dbReference type="NCBI Taxonomy" id="29655"/>
    <lineage>
        <taxon>Eukaryota</taxon>
        <taxon>Viridiplantae</taxon>
        <taxon>Streptophyta</taxon>
        <taxon>Embryophyta</taxon>
        <taxon>Tracheophyta</taxon>
        <taxon>Spermatophyta</taxon>
        <taxon>Magnoliopsida</taxon>
        <taxon>Liliopsida</taxon>
        <taxon>Zosteraceae</taxon>
        <taxon>Zostera</taxon>
    </lineage>
</organism>
<feature type="transmembrane region" description="Helical" evidence="6">
    <location>
        <begin position="130"/>
        <end position="148"/>
    </location>
</feature>
<gene>
    <name evidence="8" type="ORF">ZOSMA_722G00010</name>
</gene>
<evidence type="ECO:0000313" key="9">
    <source>
        <dbReference type="Proteomes" id="UP000036987"/>
    </source>
</evidence>
<protein>
    <recommendedName>
        <fullName evidence="6">WAT1-related protein</fullName>
    </recommendedName>
</protein>
<reference evidence="9" key="1">
    <citation type="journal article" date="2016" name="Nature">
        <title>The genome of the seagrass Zostera marina reveals angiosperm adaptation to the sea.</title>
        <authorList>
            <person name="Olsen J.L."/>
            <person name="Rouze P."/>
            <person name="Verhelst B."/>
            <person name="Lin Y.-C."/>
            <person name="Bayer T."/>
            <person name="Collen J."/>
            <person name="Dattolo E."/>
            <person name="De Paoli E."/>
            <person name="Dittami S."/>
            <person name="Maumus F."/>
            <person name="Michel G."/>
            <person name="Kersting A."/>
            <person name="Lauritano C."/>
            <person name="Lohaus R."/>
            <person name="Toepel M."/>
            <person name="Tonon T."/>
            <person name="Vanneste K."/>
            <person name="Amirebrahimi M."/>
            <person name="Brakel J."/>
            <person name="Bostroem C."/>
            <person name="Chovatia M."/>
            <person name="Grimwood J."/>
            <person name="Jenkins J.W."/>
            <person name="Jueterbock A."/>
            <person name="Mraz A."/>
            <person name="Stam W.T."/>
            <person name="Tice H."/>
            <person name="Bornberg-Bauer E."/>
            <person name="Green P.J."/>
            <person name="Pearson G.A."/>
            <person name="Procaccini G."/>
            <person name="Duarte C.M."/>
            <person name="Schmutz J."/>
            <person name="Reusch T.B.H."/>
            <person name="Van de Peer Y."/>
        </authorList>
    </citation>
    <scope>NUCLEOTIDE SEQUENCE [LARGE SCALE GENOMIC DNA]</scope>
    <source>
        <strain evidence="9">cv. Finnish</strain>
    </source>
</reference>
<evidence type="ECO:0000256" key="1">
    <source>
        <dbReference type="ARBA" id="ARBA00004141"/>
    </source>
</evidence>
<feature type="transmembrane region" description="Helical" evidence="6">
    <location>
        <begin position="90"/>
        <end position="109"/>
    </location>
</feature>
<keyword evidence="5 6" id="KW-0472">Membrane</keyword>
<feature type="transmembrane region" description="Helical" evidence="6">
    <location>
        <begin position="200"/>
        <end position="221"/>
    </location>
</feature>
<dbReference type="InterPro" id="IPR030184">
    <property type="entry name" value="WAT1-related"/>
</dbReference>
<evidence type="ECO:0000259" key="7">
    <source>
        <dbReference type="Pfam" id="PF00892"/>
    </source>
</evidence>
<feature type="domain" description="EamA" evidence="7">
    <location>
        <begin position="170"/>
        <end position="308"/>
    </location>
</feature>
<evidence type="ECO:0000256" key="6">
    <source>
        <dbReference type="RuleBase" id="RU363077"/>
    </source>
</evidence>
<dbReference type="PANTHER" id="PTHR31218">
    <property type="entry name" value="WAT1-RELATED PROTEIN"/>
    <property type="match status" value="1"/>
</dbReference>
<keyword evidence="4 6" id="KW-1133">Transmembrane helix</keyword>
<proteinExistence type="inferred from homology"/>
<comment type="subcellular location">
    <subcellularLocation>
        <location evidence="1 6">Membrane</location>
        <topology evidence="1 6">Multi-pass membrane protein</topology>
    </subcellularLocation>
</comment>
<dbReference type="OrthoDB" id="1728340at2759"/>
<dbReference type="InterPro" id="IPR000620">
    <property type="entry name" value="EamA_dom"/>
</dbReference>
<comment type="caution">
    <text evidence="8">The sequence shown here is derived from an EMBL/GenBank/DDBJ whole genome shotgun (WGS) entry which is preliminary data.</text>
</comment>
<evidence type="ECO:0000256" key="5">
    <source>
        <dbReference type="ARBA" id="ARBA00023136"/>
    </source>
</evidence>
<dbReference type="InterPro" id="IPR037185">
    <property type="entry name" value="EmrE-like"/>
</dbReference>
<dbReference type="Proteomes" id="UP000036987">
    <property type="component" value="Unassembled WGS sequence"/>
</dbReference>
<comment type="similarity">
    <text evidence="2 6">Belongs to the drug/metabolite transporter (DMT) superfamily. Plant drug/metabolite exporter (P-DME) (TC 2.A.7.4) family.</text>
</comment>
<feature type="transmembrane region" description="Helical" evidence="6">
    <location>
        <begin position="290"/>
        <end position="310"/>
    </location>
</feature>
<accession>A0A0K9NS62</accession>
<dbReference type="AlphaFoldDB" id="A0A0K9NS62"/>
<evidence type="ECO:0000256" key="4">
    <source>
        <dbReference type="ARBA" id="ARBA00022989"/>
    </source>
</evidence>
<feature type="transmembrane region" description="Helical" evidence="6">
    <location>
        <begin position="32"/>
        <end position="53"/>
    </location>
</feature>
<feature type="transmembrane region" description="Helical" evidence="6">
    <location>
        <begin position="236"/>
        <end position="257"/>
    </location>
</feature>
<feature type="domain" description="EamA" evidence="7">
    <location>
        <begin position="5"/>
        <end position="144"/>
    </location>
</feature>